<sequence length="496" mass="55739">MMMLRALSTRKKDQGSYKKLGDKEATGVGLLEGKPQSVPASSSHGKSPEVEKTSSSVHPLLSFFDVRLKRKKKKTKKKSVTTAKPEFARYLEYVKEGGISPFARTIMPTFYTEPFHSQPPISNGESKQLEDGSFTRHQMSPSLYATPKDIPLPYSPTSYPPSPYIVNHKGRGPRSSSEVYVPPLHGNADMEAIAEDHTEGVRERAVWDCSPPHGNFWNEKQGRDNSNGRNGSSNGANGLEWEIYLLKSVRTKGNKEHEFEDYYNKPVSFTSNKEVEDGVGAGSSHGFSSSTGEFFDARDELSSYSGTPSSVNNIENELRTMRSSLLLETERRKQAEETLEQMQVHWRRIREQLAHAGLFVPLDPTNSQYSLNIADELRCQLEVARFVSDSLANDLAKAEIEMEMESELEAKNFEITRLSDRLHYYETVNQEMSQRNQEAIDVARRDGQKRKRRHRWIWGSIVATISLGGAVLAWSYLPTGVSSTDVAQPQPSAPLQ</sequence>
<feature type="region of interest" description="Disordered" evidence="1">
    <location>
        <begin position="215"/>
        <end position="235"/>
    </location>
</feature>
<evidence type="ECO:0000313" key="4">
    <source>
        <dbReference type="Proteomes" id="UP000029120"/>
    </source>
</evidence>
<feature type="region of interest" description="Disordered" evidence="1">
    <location>
        <begin position="1"/>
        <end position="56"/>
    </location>
</feature>
<dbReference type="PANTHER" id="PTHR35490:SF7">
    <property type="entry name" value="NETRIN RECEPTOR DCC"/>
    <property type="match status" value="1"/>
</dbReference>
<dbReference type="PANTHER" id="PTHR35490">
    <property type="entry name" value="BACTERIOPHAGE N4 ADSORPTION B PROTEIN"/>
    <property type="match status" value="1"/>
</dbReference>
<feature type="compositionally biased region" description="Low complexity" evidence="1">
    <location>
        <begin position="224"/>
        <end position="235"/>
    </location>
</feature>
<evidence type="ECO:0000256" key="2">
    <source>
        <dbReference type="SAM" id="Phobius"/>
    </source>
</evidence>
<evidence type="ECO:0000313" key="3">
    <source>
        <dbReference type="EMBL" id="KFK28323.1"/>
    </source>
</evidence>
<keyword evidence="2" id="KW-0812">Transmembrane</keyword>
<accession>A0A087GEM1</accession>
<dbReference type="Gramene" id="KFK28323">
    <property type="protein sequence ID" value="KFK28323"/>
    <property type="gene ID" value="AALP_AA8G501100"/>
</dbReference>
<dbReference type="OrthoDB" id="1923043at2759"/>
<keyword evidence="4" id="KW-1185">Reference proteome</keyword>
<dbReference type="EMBL" id="CM002876">
    <property type="protein sequence ID" value="KFK28323.1"/>
    <property type="molecule type" value="Genomic_DNA"/>
</dbReference>
<gene>
    <name evidence="3" type="ordered locus">AALP_Aa8g501100</name>
</gene>
<feature type="compositionally biased region" description="Basic and acidic residues" evidence="1">
    <location>
        <begin position="10"/>
        <end position="25"/>
    </location>
</feature>
<dbReference type="Proteomes" id="UP000029120">
    <property type="component" value="Chromosome 8"/>
</dbReference>
<evidence type="ECO:0000256" key="1">
    <source>
        <dbReference type="SAM" id="MobiDB-lite"/>
    </source>
</evidence>
<reference evidence="4" key="1">
    <citation type="journal article" date="2015" name="Nat. Plants">
        <title>Genome expansion of Arabis alpina linked with retrotransposition and reduced symmetric DNA methylation.</title>
        <authorList>
            <person name="Willing E.M."/>
            <person name="Rawat V."/>
            <person name="Mandakova T."/>
            <person name="Maumus F."/>
            <person name="James G.V."/>
            <person name="Nordstroem K.J."/>
            <person name="Becker C."/>
            <person name="Warthmann N."/>
            <person name="Chica C."/>
            <person name="Szarzynska B."/>
            <person name="Zytnicki M."/>
            <person name="Albani M.C."/>
            <person name="Kiefer C."/>
            <person name="Bergonzi S."/>
            <person name="Castaings L."/>
            <person name="Mateos J.L."/>
            <person name="Berns M.C."/>
            <person name="Bujdoso N."/>
            <person name="Piofczyk T."/>
            <person name="de Lorenzo L."/>
            <person name="Barrero-Sicilia C."/>
            <person name="Mateos I."/>
            <person name="Piednoel M."/>
            <person name="Hagmann J."/>
            <person name="Chen-Min-Tao R."/>
            <person name="Iglesias-Fernandez R."/>
            <person name="Schuster S.C."/>
            <person name="Alonso-Blanco C."/>
            <person name="Roudier F."/>
            <person name="Carbonero P."/>
            <person name="Paz-Ares J."/>
            <person name="Davis S.J."/>
            <person name="Pecinka A."/>
            <person name="Quesneville H."/>
            <person name="Colot V."/>
            <person name="Lysak M.A."/>
            <person name="Weigel D."/>
            <person name="Coupland G."/>
            <person name="Schneeberger K."/>
        </authorList>
    </citation>
    <scope>NUCLEOTIDE SEQUENCE [LARGE SCALE GENOMIC DNA]</scope>
    <source>
        <strain evidence="4">cv. Pajares</strain>
    </source>
</reference>
<protein>
    <submittedName>
        <fullName evidence="3">Uncharacterized protein</fullName>
    </submittedName>
</protein>
<keyword evidence="2" id="KW-0472">Membrane</keyword>
<feature type="transmembrane region" description="Helical" evidence="2">
    <location>
        <begin position="456"/>
        <end position="477"/>
    </location>
</feature>
<keyword evidence="2" id="KW-1133">Transmembrane helix</keyword>
<proteinExistence type="predicted"/>
<name>A0A087GEM1_ARAAL</name>
<dbReference type="OMA" id="QMSPSLY"/>
<dbReference type="AlphaFoldDB" id="A0A087GEM1"/>
<organism evidence="3 4">
    <name type="scientific">Arabis alpina</name>
    <name type="common">Alpine rock-cress</name>
    <dbReference type="NCBI Taxonomy" id="50452"/>
    <lineage>
        <taxon>Eukaryota</taxon>
        <taxon>Viridiplantae</taxon>
        <taxon>Streptophyta</taxon>
        <taxon>Embryophyta</taxon>
        <taxon>Tracheophyta</taxon>
        <taxon>Spermatophyta</taxon>
        <taxon>Magnoliopsida</taxon>
        <taxon>eudicotyledons</taxon>
        <taxon>Gunneridae</taxon>
        <taxon>Pentapetalae</taxon>
        <taxon>rosids</taxon>
        <taxon>malvids</taxon>
        <taxon>Brassicales</taxon>
        <taxon>Brassicaceae</taxon>
        <taxon>Arabideae</taxon>
        <taxon>Arabis</taxon>
    </lineage>
</organism>